<gene>
    <name evidence="4" type="ORF">GC093_21010</name>
</gene>
<keyword evidence="5" id="KW-1185">Reference proteome</keyword>
<reference evidence="4" key="1">
    <citation type="submission" date="2019-10" db="EMBL/GenBank/DDBJ databases">
        <title>Description of Paenibacillus glebae sp. nov.</title>
        <authorList>
            <person name="Carlier A."/>
            <person name="Qi S."/>
        </authorList>
    </citation>
    <scope>NUCLEOTIDE SEQUENCE</scope>
    <source>
        <strain evidence="4">LMG 31456</strain>
    </source>
</reference>
<comment type="caution">
    <text evidence="4">The sequence shown here is derived from an EMBL/GenBank/DDBJ whole genome shotgun (WGS) entry which is preliminary data.</text>
</comment>
<evidence type="ECO:0000256" key="1">
    <source>
        <dbReference type="ARBA" id="ARBA00022630"/>
    </source>
</evidence>
<dbReference type="SUPFAM" id="SSF51905">
    <property type="entry name" value="FAD/NAD(P)-binding domain"/>
    <property type="match status" value="1"/>
</dbReference>
<evidence type="ECO:0000256" key="2">
    <source>
        <dbReference type="ARBA" id="ARBA00023002"/>
    </source>
</evidence>
<evidence type="ECO:0000313" key="4">
    <source>
        <dbReference type="EMBL" id="NOU95686.1"/>
    </source>
</evidence>
<dbReference type="Proteomes" id="UP000641588">
    <property type="component" value="Unassembled WGS sequence"/>
</dbReference>
<sequence length="69" mass="7578">MNSEGRYVGEQFDVAIIGGGIAGLVASIELAQTRSCLCRLVMLRPRATRCISWCVVRETPSRVCKKSAY</sequence>
<evidence type="ECO:0000313" key="5">
    <source>
        <dbReference type="Proteomes" id="UP000641588"/>
    </source>
</evidence>
<organism evidence="4 5">
    <name type="scientific">Paenibacillus foliorum</name>
    <dbReference type="NCBI Taxonomy" id="2654974"/>
    <lineage>
        <taxon>Bacteria</taxon>
        <taxon>Bacillati</taxon>
        <taxon>Bacillota</taxon>
        <taxon>Bacilli</taxon>
        <taxon>Bacillales</taxon>
        <taxon>Paenibacillaceae</taxon>
        <taxon>Paenibacillus</taxon>
    </lineage>
</organism>
<dbReference type="Gene3D" id="3.50.50.60">
    <property type="entry name" value="FAD/NAD(P)-binding domain"/>
    <property type="match status" value="1"/>
</dbReference>
<dbReference type="GO" id="GO:0016491">
    <property type="term" value="F:oxidoreductase activity"/>
    <property type="evidence" value="ECO:0007669"/>
    <property type="project" value="UniProtKB-KW"/>
</dbReference>
<dbReference type="EMBL" id="WHOD01000077">
    <property type="protein sequence ID" value="NOU95686.1"/>
    <property type="molecule type" value="Genomic_DNA"/>
</dbReference>
<protein>
    <submittedName>
        <fullName evidence="4">FAD-binding protein</fullName>
    </submittedName>
</protein>
<name>A0A972H3Q4_9BACL</name>
<dbReference type="AlphaFoldDB" id="A0A972H3Q4"/>
<proteinExistence type="predicted"/>
<evidence type="ECO:0000259" key="3">
    <source>
        <dbReference type="Pfam" id="PF00890"/>
    </source>
</evidence>
<accession>A0A972H3Q4</accession>
<dbReference type="Pfam" id="PF00890">
    <property type="entry name" value="FAD_binding_2"/>
    <property type="match status" value="1"/>
</dbReference>
<keyword evidence="1" id="KW-0285">Flavoprotein</keyword>
<keyword evidence="2" id="KW-0560">Oxidoreductase</keyword>
<feature type="domain" description="FAD-dependent oxidoreductase 2 FAD-binding" evidence="3">
    <location>
        <begin position="13"/>
        <end position="35"/>
    </location>
</feature>
<dbReference type="InterPro" id="IPR003953">
    <property type="entry name" value="FAD-dep_OxRdtase_2_FAD-bd"/>
</dbReference>
<dbReference type="InterPro" id="IPR036188">
    <property type="entry name" value="FAD/NAD-bd_sf"/>
</dbReference>